<keyword evidence="1" id="KW-1133">Transmembrane helix</keyword>
<comment type="caution">
    <text evidence="2">The sequence shown here is derived from an EMBL/GenBank/DDBJ whole genome shotgun (WGS) entry which is preliminary data.</text>
</comment>
<dbReference type="Proteomes" id="UP000886847">
    <property type="component" value="Unassembled WGS sequence"/>
</dbReference>
<reference evidence="2" key="2">
    <citation type="submission" date="2021-04" db="EMBL/GenBank/DDBJ databases">
        <authorList>
            <person name="Gilroy R."/>
        </authorList>
    </citation>
    <scope>NUCLEOTIDE SEQUENCE</scope>
    <source>
        <strain evidence="2">2189</strain>
    </source>
</reference>
<keyword evidence="1" id="KW-0812">Transmembrane</keyword>
<feature type="transmembrane region" description="Helical" evidence="1">
    <location>
        <begin position="143"/>
        <end position="160"/>
    </location>
</feature>
<evidence type="ECO:0000256" key="1">
    <source>
        <dbReference type="SAM" id="Phobius"/>
    </source>
</evidence>
<feature type="transmembrane region" description="Helical" evidence="1">
    <location>
        <begin position="231"/>
        <end position="253"/>
    </location>
</feature>
<feature type="transmembrane region" description="Helical" evidence="1">
    <location>
        <begin position="167"/>
        <end position="185"/>
    </location>
</feature>
<feature type="transmembrane region" description="Helical" evidence="1">
    <location>
        <begin position="95"/>
        <end position="114"/>
    </location>
</feature>
<evidence type="ECO:0000313" key="2">
    <source>
        <dbReference type="EMBL" id="HIX49880.1"/>
    </source>
</evidence>
<proteinExistence type="predicted"/>
<reference evidence="2" key="1">
    <citation type="journal article" date="2021" name="PeerJ">
        <title>Extensive microbial diversity within the chicken gut microbiome revealed by metagenomics and culture.</title>
        <authorList>
            <person name="Gilroy R."/>
            <person name="Ravi A."/>
            <person name="Getino M."/>
            <person name="Pursley I."/>
            <person name="Horton D.L."/>
            <person name="Alikhan N.F."/>
            <person name="Baker D."/>
            <person name="Gharbi K."/>
            <person name="Hall N."/>
            <person name="Watson M."/>
            <person name="Adriaenssens E.M."/>
            <person name="Foster-Nyarko E."/>
            <person name="Jarju S."/>
            <person name="Secka A."/>
            <person name="Antonio M."/>
            <person name="Oren A."/>
            <person name="Chaudhuri R.R."/>
            <person name="La Ragione R."/>
            <person name="Hildebrand F."/>
            <person name="Pallen M.J."/>
        </authorList>
    </citation>
    <scope>NUCLEOTIDE SEQUENCE</scope>
    <source>
        <strain evidence="2">2189</strain>
    </source>
</reference>
<keyword evidence="1" id="KW-0472">Membrane</keyword>
<sequence length="258" mass="27688">MSKLLRADLYRLLRGGLMKALLIVNGLFAAVVAVILRTEAYFDSWLHGTDVADFHNAVLLMLLLNALLFCPLFVRSCVSGGGTARRLAAGYSARKIALSAALTAFIFVAALYALECAVCYPCALSPWCGYGAAGTVSAHAQRIWGGFALALAYCSCFVFLSFCFRHGATALIACALALLFAWGWYDWFGRVLEYFIGSGIGVPVTVFVTIAVQGLSPHAILMTAFGGYGGWALYIACGVVFAALCHCLCTVVLRRKSF</sequence>
<accession>A0A9D1VZJ8</accession>
<dbReference type="AlphaFoldDB" id="A0A9D1VZJ8"/>
<gene>
    <name evidence="2" type="ORF">H9851_01170</name>
</gene>
<feature type="transmembrane region" description="Helical" evidence="1">
    <location>
        <begin position="54"/>
        <end position="74"/>
    </location>
</feature>
<evidence type="ECO:0000313" key="3">
    <source>
        <dbReference type="Proteomes" id="UP000886847"/>
    </source>
</evidence>
<name>A0A9D1VZJ8_9FIRM</name>
<dbReference type="EMBL" id="DXEW01000005">
    <property type="protein sequence ID" value="HIX49880.1"/>
    <property type="molecule type" value="Genomic_DNA"/>
</dbReference>
<organism evidence="2 3">
    <name type="scientific">Candidatus Borkfalkia faecavium</name>
    <dbReference type="NCBI Taxonomy" id="2838508"/>
    <lineage>
        <taxon>Bacteria</taxon>
        <taxon>Bacillati</taxon>
        <taxon>Bacillota</taxon>
        <taxon>Clostridia</taxon>
        <taxon>Christensenellales</taxon>
        <taxon>Christensenellaceae</taxon>
        <taxon>Candidatus Borkfalkia</taxon>
    </lineage>
</organism>
<feature type="transmembrane region" description="Helical" evidence="1">
    <location>
        <begin position="20"/>
        <end position="42"/>
    </location>
</feature>
<protein>
    <submittedName>
        <fullName evidence="2">Uncharacterized protein</fullName>
    </submittedName>
</protein>